<protein>
    <submittedName>
        <fullName evidence="4">Uncharacterized protein (TIGR00106 family)</fullName>
    </submittedName>
</protein>
<dbReference type="EMBL" id="JANUCP010000001">
    <property type="protein sequence ID" value="MCS3918360.1"/>
    <property type="molecule type" value="Genomic_DNA"/>
</dbReference>
<dbReference type="SUPFAM" id="SSF89957">
    <property type="entry name" value="MTH1187/YkoF-like"/>
    <property type="match status" value="1"/>
</dbReference>
<sequence length="110" mass="12048">MPKVIAEVSIVPIGTGDTGVSAFVAEAIKALEKVAESNGLRYHVCAMGTAIEGELEAVWQAVKAMQEAMFAFGAKRLLTTLRIDDRRDKEETMERKRQAVAEKGAKIERL</sequence>
<comment type="caution">
    <text evidence="4">The sequence shown here is derived from an EMBL/GenBank/DDBJ whole genome shotgun (WGS) entry which is preliminary data.</text>
</comment>
<evidence type="ECO:0000313" key="4">
    <source>
        <dbReference type="EMBL" id="MCS3918360.1"/>
    </source>
</evidence>
<evidence type="ECO:0000313" key="5">
    <source>
        <dbReference type="Proteomes" id="UP001204798"/>
    </source>
</evidence>
<evidence type="ECO:0000259" key="3">
    <source>
        <dbReference type="Pfam" id="PF01910"/>
    </source>
</evidence>
<dbReference type="Proteomes" id="UP001204798">
    <property type="component" value="Unassembled WGS sequence"/>
</dbReference>
<organism evidence="4 5">
    <name type="scientific">Candidatus Fervidibacter sacchari</name>
    <dbReference type="NCBI Taxonomy" id="1448929"/>
    <lineage>
        <taxon>Bacteria</taxon>
        <taxon>Candidatus Fervidibacterota</taxon>
        <taxon>Candidatus Fervidibacter</taxon>
    </lineage>
</organism>
<dbReference type="InterPro" id="IPR029756">
    <property type="entry name" value="MTH1187/YkoF-like"/>
</dbReference>
<accession>A0ABT2EKI1</accession>
<dbReference type="Gene3D" id="3.30.70.930">
    <property type="match status" value="1"/>
</dbReference>
<dbReference type="Pfam" id="PF01910">
    <property type="entry name" value="Thiamine_BP"/>
    <property type="match status" value="1"/>
</dbReference>
<evidence type="ECO:0000256" key="2">
    <source>
        <dbReference type="SAM" id="MobiDB-lite"/>
    </source>
</evidence>
<name>A0ABT2EKI1_9BACT</name>
<feature type="domain" description="Thiamine-binding protein" evidence="3">
    <location>
        <begin position="6"/>
        <end position="100"/>
    </location>
</feature>
<reference evidence="4 5" key="1">
    <citation type="submission" date="2022-08" db="EMBL/GenBank/DDBJ databases">
        <title>Bacterial and archaeal communities from various locations to study Microbial Dark Matter (Phase II).</title>
        <authorList>
            <person name="Stepanauskas R."/>
        </authorList>
    </citation>
    <scope>NUCLEOTIDE SEQUENCE [LARGE SCALE GENOMIC DNA]</scope>
    <source>
        <strain evidence="4 5">PD1</strain>
    </source>
</reference>
<comment type="similarity">
    <text evidence="1">Belongs to the UPF0045 family.</text>
</comment>
<feature type="region of interest" description="Disordered" evidence="2">
    <location>
        <begin position="87"/>
        <end position="110"/>
    </location>
</feature>
<keyword evidence="5" id="KW-1185">Reference proteome</keyword>
<proteinExistence type="inferred from homology"/>
<dbReference type="InterPro" id="IPR002767">
    <property type="entry name" value="Thiamine_BP"/>
</dbReference>
<dbReference type="RefSeq" id="WP_259094066.1">
    <property type="nucleotide sequence ID" value="NZ_CP130454.1"/>
</dbReference>
<dbReference type="NCBIfam" id="TIGR00106">
    <property type="entry name" value="MTH1187 family thiamine-binding protein"/>
    <property type="match status" value="1"/>
</dbReference>
<evidence type="ECO:0000256" key="1">
    <source>
        <dbReference type="ARBA" id="ARBA00010272"/>
    </source>
</evidence>
<dbReference type="PANTHER" id="PTHR33777:SF1">
    <property type="entry name" value="UPF0045 PROTEIN ECM15"/>
    <property type="match status" value="1"/>
</dbReference>
<gene>
    <name evidence="4" type="ORF">M2350_000757</name>
</gene>
<dbReference type="InterPro" id="IPR051614">
    <property type="entry name" value="UPF0045_domain"/>
</dbReference>
<dbReference type="PANTHER" id="PTHR33777">
    <property type="entry name" value="UPF0045 PROTEIN ECM15"/>
    <property type="match status" value="1"/>
</dbReference>